<feature type="chain" id="PRO_5012633769" description="Intimal thickness related receptor IRP domain-containing protein" evidence="3">
    <location>
        <begin position="16"/>
        <end position="442"/>
    </location>
</feature>
<keyword evidence="2" id="KW-0812">Transmembrane</keyword>
<dbReference type="GeneID" id="94826849"/>
<feature type="transmembrane region" description="Helical" evidence="2">
    <location>
        <begin position="282"/>
        <end position="300"/>
    </location>
</feature>
<feature type="transmembrane region" description="Helical" evidence="2">
    <location>
        <begin position="362"/>
        <end position="386"/>
    </location>
</feature>
<keyword evidence="2" id="KW-1133">Transmembrane helix</keyword>
<feature type="transmembrane region" description="Helical" evidence="2">
    <location>
        <begin position="335"/>
        <end position="356"/>
    </location>
</feature>
<gene>
    <name evidence="4" type="ORF">TRFO_04871</name>
</gene>
<proteinExistence type="predicted"/>
<evidence type="ECO:0000256" key="1">
    <source>
        <dbReference type="SAM" id="MobiDB-lite"/>
    </source>
</evidence>
<organism evidence="4 5">
    <name type="scientific">Tritrichomonas foetus</name>
    <dbReference type="NCBI Taxonomy" id="1144522"/>
    <lineage>
        <taxon>Eukaryota</taxon>
        <taxon>Metamonada</taxon>
        <taxon>Parabasalia</taxon>
        <taxon>Tritrichomonadida</taxon>
        <taxon>Tritrichomonadidae</taxon>
        <taxon>Tritrichomonas</taxon>
    </lineage>
</organism>
<keyword evidence="5" id="KW-1185">Reference proteome</keyword>
<evidence type="ECO:0008006" key="6">
    <source>
        <dbReference type="Google" id="ProtNLM"/>
    </source>
</evidence>
<feature type="transmembrane region" description="Helical" evidence="2">
    <location>
        <begin position="252"/>
        <end position="276"/>
    </location>
</feature>
<keyword evidence="3" id="KW-0732">Signal</keyword>
<dbReference type="VEuPathDB" id="TrichDB:TRFO_04871"/>
<evidence type="ECO:0000256" key="3">
    <source>
        <dbReference type="SAM" id="SignalP"/>
    </source>
</evidence>
<evidence type="ECO:0000313" key="4">
    <source>
        <dbReference type="EMBL" id="OHT08272.1"/>
    </source>
</evidence>
<accession>A0A1J4KBJ3</accession>
<feature type="transmembrane region" description="Helical" evidence="2">
    <location>
        <begin position="219"/>
        <end position="240"/>
    </location>
</feature>
<feature type="transmembrane region" description="Helical" evidence="2">
    <location>
        <begin position="157"/>
        <end position="176"/>
    </location>
</feature>
<keyword evidence="2" id="KW-0472">Membrane</keyword>
<dbReference type="Proteomes" id="UP000179807">
    <property type="component" value="Unassembled WGS sequence"/>
</dbReference>
<reference evidence="4" key="1">
    <citation type="submission" date="2016-10" db="EMBL/GenBank/DDBJ databases">
        <authorList>
            <person name="Benchimol M."/>
            <person name="Almeida L.G."/>
            <person name="Vasconcelos A.T."/>
            <person name="Perreira-Neves A."/>
            <person name="Rosa I.A."/>
            <person name="Tasca T."/>
            <person name="Bogo M.R."/>
            <person name="de Souza W."/>
        </authorList>
    </citation>
    <scope>NUCLEOTIDE SEQUENCE [LARGE SCALE GENOMIC DNA]</scope>
    <source>
        <strain evidence="4">K</strain>
    </source>
</reference>
<dbReference type="RefSeq" id="XP_068361408.1">
    <property type="nucleotide sequence ID" value="XM_068492145.1"/>
</dbReference>
<feature type="compositionally biased region" description="Polar residues" evidence="1">
    <location>
        <begin position="424"/>
        <end position="442"/>
    </location>
</feature>
<sequence length="442" mass="51337">MIWILLILTFRGTHNIKSSSSAIKIHDFGFEENSTYEVKISMIKSQNLMFCLFHDSEFNHYTINKLPIETVCDSKSDFPKMKIEILPKNSDNEFTNPLIFNFSGVINKEGIYHQIIVNCEEPEIDQISTILTIQNDFKNPSSLLDSRWKGVFDLKTITMSLSLIIIVFWFIYWIFFPSAKTKLQYSLGVTYIFYCIYQICRLTELKKLDYTDDATLFIVLRVIFYVLYMVSNCCIVFLAAKGWCILHNEISLVDIGIQLFLYFTYLSISIFLQFINLYDFELMAIMISFLALTAFVRELFLSMTSTRLDIASKLLSIMTNGFGSKSTKFYQQRKVYSLFEMTITVIPMFYLLKIFVKFFFTIPFYIEETLFDICSIAFLVTISILFQMISELIRDYSSVDSTTTSRLSELDSLNTSEDEGDLNLNLSSNHETDPEINTSYVG</sequence>
<feature type="transmembrane region" description="Helical" evidence="2">
    <location>
        <begin position="183"/>
        <end position="199"/>
    </location>
</feature>
<feature type="region of interest" description="Disordered" evidence="1">
    <location>
        <begin position="414"/>
        <end position="442"/>
    </location>
</feature>
<dbReference type="EMBL" id="MLAK01000671">
    <property type="protein sequence ID" value="OHT08272.1"/>
    <property type="molecule type" value="Genomic_DNA"/>
</dbReference>
<dbReference type="AlphaFoldDB" id="A0A1J4KBJ3"/>
<comment type="caution">
    <text evidence="4">The sequence shown here is derived from an EMBL/GenBank/DDBJ whole genome shotgun (WGS) entry which is preliminary data.</text>
</comment>
<protein>
    <recommendedName>
        <fullName evidence="6">Intimal thickness related receptor IRP domain-containing protein</fullName>
    </recommendedName>
</protein>
<feature type="signal peptide" evidence="3">
    <location>
        <begin position="1"/>
        <end position="15"/>
    </location>
</feature>
<evidence type="ECO:0000256" key="2">
    <source>
        <dbReference type="SAM" id="Phobius"/>
    </source>
</evidence>
<name>A0A1J4KBJ3_9EUKA</name>
<evidence type="ECO:0000313" key="5">
    <source>
        <dbReference type="Proteomes" id="UP000179807"/>
    </source>
</evidence>